<feature type="transmembrane region" description="Helical" evidence="7">
    <location>
        <begin position="157"/>
        <end position="173"/>
    </location>
</feature>
<feature type="transmembrane region" description="Helical" evidence="7">
    <location>
        <begin position="329"/>
        <end position="350"/>
    </location>
</feature>
<dbReference type="PANTHER" id="PTHR30474:SF13">
    <property type="entry name" value="STAGE V SPORULATION PROTEIN E"/>
    <property type="match status" value="1"/>
</dbReference>
<sequence>MKWTFLSSVVLLSLVGLSFVYSAGTYWGQVHYGNSAPFLLKQAIYLAIAGTLAYAITKSELIRNEKFWNVIYILSLLLLVAVLIPGIGVVRNGSQSWIALGPINLQPAEFAKIALLAKLSCKLSVVPQRGKIFNYLHFILILLPAGLIMLQPDFGSAVILVVSAFILLLIAGYPMKFFVLLAFLGVGALTALIASAPYRLDRIKAYLDPWSDPLGTGFQGIQSLMAIGPAGLFGHGYGYSRQKYLYLPEPQNDFIFSIIAEEIGFIGASAVLFLFFIMIMSGFGLAARAGSQLAFFMIVSIISMIGFQTFLNVGVVIGLLPVTGVTLPFISYGGSSLLAAWICVGIILNFSTHKKN</sequence>
<keyword evidence="6 7" id="KW-0472">Membrane</keyword>
<accession>A0ABV8X2U2</accession>
<dbReference type="Pfam" id="PF01098">
    <property type="entry name" value="FTSW_RODA_SPOVE"/>
    <property type="match status" value="1"/>
</dbReference>
<evidence type="ECO:0000256" key="2">
    <source>
        <dbReference type="ARBA" id="ARBA00022475"/>
    </source>
</evidence>
<protein>
    <submittedName>
        <fullName evidence="8">Lipid II flippase FtsW</fullName>
    </submittedName>
</protein>
<feature type="transmembrane region" description="Helical" evidence="7">
    <location>
        <begin position="293"/>
        <end position="317"/>
    </location>
</feature>
<evidence type="ECO:0000256" key="3">
    <source>
        <dbReference type="ARBA" id="ARBA00022692"/>
    </source>
</evidence>
<name>A0ABV8X2U2_9LACT</name>
<evidence type="ECO:0000313" key="9">
    <source>
        <dbReference type="Proteomes" id="UP001595817"/>
    </source>
</evidence>
<dbReference type="PROSITE" id="PS00428">
    <property type="entry name" value="FTSW_RODA_SPOVE"/>
    <property type="match status" value="1"/>
</dbReference>
<keyword evidence="5 7" id="KW-1133">Transmembrane helix</keyword>
<evidence type="ECO:0000256" key="5">
    <source>
        <dbReference type="ARBA" id="ARBA00022989"/>
    </source>
</evidence>
<gene>
    <name evidence="8" type="primary">ftsW</name>
    <name evidence="8" type="ORF">ACFOZY_02495</name>
</gene>
<dbReference type="NCBIfam" id="TIGR02614">
    <property type="entry name" value="ftsW"/>
    <property type="match status" value="1"/>
</dbReference>
<reference evidence="9" key="1">
    <citation type="journal article" date="2019" name="Int. J. Syst. Evol. Microbiol.">
        <title>The Global Catalogue of Microorganisms (GCM) 10K type strain sequencing project: providing services to taxonomists for standard genome sequencing and annotation.</title>
        <authorList>
            <consortium name="The Broad Institute Genomics Platform"/>
            <consortium name="The Broad Institute Genome Sequencing Center for Infectious Disease"/>
            <person name="Wu L."/>
            <person name="Ma J."/>
        </authorList>
    </citation>
    <scope>NUCLEOTIDE SEQUENCE [LARGE SCALE GENOMIC DNA]</scope>
    <source>
        <strain evidence="9">CCUG 59778</strain>
    </source>
</reference>
<dbReference type="InterPro" id="IPR013437">
    <property type="entry name" value="FtsW"/>
</dbReference>
<evidence type="ECO:0000256" key="7">
    <source>
        <dbReference type="SAM" id="Phobius"/>
    </source>
</evidence>
<feature type="transmembrane region" description="Helical" evidence="7">
    <location>
        <begin position="263"/>
        <end position="286"/>
    </location>
</feature>
<evidence type="ECO:0000256" key="4">
    <source>
        <dbReference type="ARBA" id="ARBA00022960"/>
    </source>
</evidence>
<organism evidence="8 9">
    <name type="scientific">Chungangia koreensis</name>
    <dbReference type="NCBI Taxonomy" id="752657"/>
    <lineage>
        <taxon>Bacteria</taxon>
        <taxon>Bacillati</taxon>
        <taxon>Bacillota</taxon>
        <taxon>Bacilli</taxon>
        <taxon>Lactobacillales</taxon>
        <taxon>Chungangia</taxon>
    </lineage>
</organism>
<evidence type="ECO:0000256" key="1">
    <source>
        <dbReference type="ARBA" id="ARBA00004651"/>
    </source>
</evidence>
<dbReference type="PANTHER" id="PTHR30474">
    <property type="entry name" value="CELL CYCLE PROTEIN"/>
    <property type="match status" value="1"/>
</dbReference>
<keyword evidence="3 7" id="KW-0812">Transmembrane</keyword>
<feature type="transmembrane region" description="Helical" evidence="7">
    <location>
        <begin position="179"/>
        <end position="200"/>
    </location>
</feature>
<evidence type="ECO:0000256" key="6">
    <source>
        <dbReference type="ARBA" id="ARBA00023136"/>
    </source>
</evidence>
<dbReference type="EMBL" id="JBHSEC010000002">
    <property type="protein sequence ID" value="MFC4409300.1"/>
    <property type="molecule type" value="Genomic_DNA"/>
</dbReference>
<dbReference type="Proteomes" id="UP001595817">
    <property type="component" value="Unassembled WGS sequence"/>
</dbReference>
<dbReference type="InterPro" id="IPR018365">
    <property type="entry name" value="Cell_cycle_FtsW-rel_CS"/>
</dbReference>
<comment type="subcellular location">
    <subcellularLocation>
        <location evidence="1">Cell membrane</location>
        <topology evidence="1">Multi-pass membrane protein</topology>
    </subcellularLocation>
</comment>
<proteinExistence type="predicted"/>
<evidence type="ECO:0000313" key="8">
    <source>
        <dbReference type="EMBL" id="MFC4409300.1"/>
    </source>
</evidence>
<keyword evidence="4" id="KW-0133">Cell shape</keyword>
<dbReference type="InterPro" id="IPR001182">
    <property type="entry name" value="FtsW/RodA"/>
</dbReference>
<feature type="transmembrane region" description="Helical" evidence="7">
    <location>
        <begin position="38"/>
        <end position="57"/>
    </location>
</feature>
<dbReference type="RefSeq" id="WP_378151894.1">
    <property type="nucleotide sequence ID" value="NZ_JBHSEC010000002.1"/>
</dbReference>
<keyword evidence="2" id="KW-1003">Cell membrane</keyword>
<comment type="caution">
    <text evidence="8">The sequence shown here is derived from an EMBL/GenBank/DDBJ whole genome shotgun (WGS) entry which is preliminary data.</text>
</comment>
<keyword evidence="9" id="KW-1185">Reference proteome</keyword>
<feature type="transmembrane region" description="Helical" evidence="7">
    <location>
        <begin position="69"/>
        <end position="90"/>
    </location>
</feature>